<reference evidence="2 3" key="1">
    <citation type="submission" date="2015-01" db="EMBL/GenBank/DDBJ databases">
        <title>The Genome Sequence of Ochroconis gallopava CBS43764.</title>
        <authorList>
            <consortium name="The Broad Institute Genomics Platform"/>
            <person name="Cuomo C."/>
            <person name="de Hoog S."/>
            <person name="Gorbushina A."/>
            <person name="Stielow B."/>
            <person name="Teixiera M."/>
            <person name="Abouelleil A."/>
            <person name="Chapman S.B."/>
            <person name="Priest M."/>
            <person name="Young S.K."/>
            <person name="Wortman J."/>
            <person name="Nusbaum C."/>
            <person name="Birren B."/>
        </authorList>
    </citation>
    <scope>NUCLEOTIDE SEQUENCE [LARGE SCALE GENOMIC DNA]</scope>
    <source>
        <strain evidence="2 3">CBS 43764</strain>
    </source>
</reference>
<feature type="region of interest" description="Disordered" evidence="1">
    <location>
        <begin position="1"/>
        <end position="24"/>
    </location>
</feature>
<keyword evidence="3" id="KW-1185">Reference proteome</keyword>
<dbReference type="GeneID" id="27315748"/>
<dbReference type="Proteomes" id="UP000053259">
    <property type="component" value="Unassembled WGS sequence"/>
</dbReference>
<evidence type="ECO:0000313" key="2">
    <source>
        <dbReference type="EMBL" id="KIW00796.1"/>
    </source>
</evidence>
<dbReference type="AlphaFoldDB" id="A0A0D1XF13"/>
<dbReference type="RefSeq" id="XP_016210665.1">
    <property type="nucleotide sequence ID" value="XM_016361586.1"/>
</dbReference>
<dbReference type="EMBL" id="KN847560">
    <property type="protein sequence ID" value="KIW00796.1"/>
    <property type="molecule type" value="Genomic_DNA"/>
</dbReference>
<evidence type="ECO:0000313" key="3">
    <source>
        <dbReference type="Proteomes" id="UP000053259"/>
    </source>
</evidence>
<proteinExistence type="predicted"/>
<evidence type="ECO:0000256" key="1">
    <source>
        <dbReference type="SAM" id="MobiDB-lite"/>
    </source>
</evidence>
<gene>
    <name evidence="2" type="ORF">PV09_07775</name>
</gene>
<dbReference type="InParanoid" id="A0A0D1XF13"/>
<accession>A0A0D1XF13</accession>
<dbReference type="HOGENOM" id="CLU_2293865_0_0_1"/>
<name>A0A0D1XF13_9PEZI</name>
<dbReference type="VEuPathDB" id="FungiDB:PV09_07775"/>
<protein>
    <submittedName>
        <fullName evidence="2">Uncharacterized protein</fullName>
    </submittedName>
</protein>
<feature type="region of interest" description="Disordered" evidence="1">
    <location>
        <begin position="82"/>
        <end position="101"/>
    </location>
</feature>
<sequence>MLQGQRTRKGAGDNYKKGDKKAKAYRRQITGRLAEGERMGRWDRVNRRPKEYKKTLARSGCIVPEGRGGTRGGKAAVQMQVETETHRSSMSGEGVSADVRV</sequence>
<organism evidence="2 3">
    <name type="scientific">Verruconis gallopava</name>
    <dbReference type="NCBI Taxonomy" id="253628"/>
    <lineage>
        <taxon>Eukaryota</taxon>
        <taxon>Fungi</taxon>
        <taxon>Dikarya</taxon>
        <taxon>Ascomycota</taxon>
        <taxon>Pezizomycotina</taxon>
        <taxon>Dothideomycetes</taxon>
        <taxon>Pleosporomycetidae</taxon>
        <taxon>Venturiales</taxon>
        <taxon>Sympoventuriaceae</taxon>
        <taxon>Verruconis</taxon>
    </lineage>
</organism>